<dbReference type="Pfam" id="PF13203">
    <property type="entry name" value="DUF2201_N"/>
    <property type="match status" value="1"/>
</dbReference>
<evidence type="ECO:0000313" key="4">
    <source>
        <dbReference type="Proteomes" id="UP000567186"/>
    </source>
</evidence>
<feature type="domain" description="VWA-like" evidence="1">
    <location>
        <begin position="283"/>
        <end position="406"/>
    </location>
</feature>
<dbReference type="Pfam" id="PF09967">
    <property type="entry name" value="DUF2201"/>
    <property type="match status" value="1"/>
</dbReference>
<dbReference type="EMBL" id="JABCKY010000001">
    <property type="protein sequence ID" value="NMT63457.1"/>
    <property type="molecule type" value="Genomic_DNA"/>
</dbReference>
<sequence length="411" mass="46721">MSALRHKAPLQPSDEDQALKKTIRKTCEQDRALMMTAQPFTAMLAMQLNLIPVVDNRLPTAGTDGRNIFFNARFMAQRSEADRRFILAHEVWHCALGHFRRQLGRDSHLWNQACDYEVNHLLSAELGHCPADALWDRRFQELSAEETYARLSDGIEQSRKGQSVLDSHDLESALNDPTEDMVIDPDFNPETAATTQDEQALSEAWRQRLIAVAQQRERMPGNLPGHLRRIIDEIREPQVPWQQLLARFLQKQQGGDRQWLPPSRRHIHRGLYLPSRRGSILELTVALDNSGSCLGDIPDFLAELKGMLAAFNRVNLRFMVFDTRIQSDQQLTEQDLYRLDKMELKGGGGTDFRPMLAACEEQPPQALIVLTDGYADAPEYPPTYPVLWALAKDGKRPVSWGDALNLTDHAI</sequence>
<dbReference type="PANTHER" id="PTHR38730">
    <property type="entry name" value="SLL7028 PROTEIN"/>
    <property type="match status" value="1"/>
</dbReference>
<gene>
    <name evidence="3" type="ORF">HIU99_07570</name>
</gene>
<evidence type="ECO:0000259" key="2">
    <source>
        <dbReference type="Pfam" id="PF13203"/>
    </source>
</evidence>
<dbReference type="PANTHER" id="PTHR38730:SF1">
    <property type="entry name" value="SLL7028 PROTEIN"/>
    <property type="match status" value="1"/>
</dbReference>
<dbReference type="InterPro" id="IPR036465">
    <property type="entry name" value="vWFA_dom_sf"/>
</dbReference>
<proteinExistence type="predicted"/>
<accession>A0A7Y0RC16</accession>
<dbReference type="OrthoDB" id="9761650at2"/>
<keyword evidence="4" id="KW-1185">Reference proteome</keyword>
<reference evidence="3 4" key="1">
    <citation type="submission" date="2020-04" db="EMBL/GenBank/DDBJ databases">
        <title>Marinobacter oceani sp. nov., isolated from marine solar saltern.</title>
        <authorList>
            <person name="Chen X.-Y."/>
        </authorList>
    </citation>
    <scope>NUCLEOTIDE SEQUENCE [LARGE SCALE GENOMIC DNA]</scope>
    <source>
        <strain evidence="3 4">W62</strain>
    </source>
</reference>
<evidence type="ECO:0000259" key="1">
    <source>
        <dbReference type="Pfam" id="PF09967"/>
    </source>
</evidence>
<name>A0A7Y0RC16_9GAMM</name>
<dbReference type="InterPro" id="IPR018698">
    <property type="entry name" value="VWA-like_dom"/>
</dbReference>
<evidence type="ECO:0000313" key="3">
    <source>
        <dbReference type="EMBL" id="NMT63457.1"/>
    </source>
</evidence>
<dbReference type="SUPFAM" id="SSF53300">
    <property type="entry name" value="vWA-like"/>
    <property type="match status" value="1"/>
</dbReference>
<dbReference type="InterPro" id="IPR025154">
    <property type="entry name" value="Put_metallopeptidase_dom"/>
</dbReference>
<dbReference type="AlphaFoldDB" id="A0A7Y0RC16"/>
<dbReference type="RefSeq" id="WP_135955876.1">
    <property type="nucleotide sequence ID" value="NZ_JABCKY010000001.1"/>
</dbReference>
<protein>
    <recommendedName>
        <fullName evidence="5">Metal-dependent peptidase</fullName>
    </recommendedName>
</protein>
<organism evidence="3 4">
    <name type="scientific">Marinobacter orientalis</name>
    <dbReference type="NCBI Taxonomy" id="1928859"/>
    <lineage>
        <taxon>Bacteria</taxon>
        <taxon>Pseudomonadati</taxon>
        <taxon>Pseudomonadota</taxon>
        <taxon>Gammaproteobacteria</taxon>
        <taxon>Pseudomonadales</taxon>
        <taxon>Marinobacteraceae</taxon>
        <taxon>Marinobacter</taxon>
    </lineage>
</organism>
<comment type="caution">
    <text evidence="3">The sequence shown here is derived from an EMBL/GenBank/DDBJ whole genome shotgun (WGS) entry which is preliminary data.</text>
</comment>
<dbReference type="Proteomes" id="UP000567186">
    <property type="component" value="Unassembled WGS sequence"/>
</dbReference>
<feature type="domain" description="Putative metallopeptidase" evidence="2">
    <location>
        <begin position="28"/>
        <end position="276"/>
    </location>
</feature>
<evidence type="ECO:0008006" key="5">
    <source>
        <dbReference type="Google" id="ProtNLM"/>
    </source>
</evidence>